<sequence>MTFVLGLTGSIGMGKSTTANFFRARGVPVHDSDAAVHELYRGRAAPLVEAAFPGVVVDGVVDRERLAARVLGDAEALRRLEAIVHPLVAEEERAFLERARRDGAQLVIIDSPLLLETAQDGRCDAVLVVSAPPEVQRARVLSRPGMTEERFERIHVKQMPDAEKRRRAHFVVDSSRGLDAAERQVRDILRALSGRPGHRRQAEAPA</sequence>
<comment type="pathway">
    <text evidence="5">Cofactor biosynthesis; coenzyme A biosynthesis; CoA from (R)-pantothenate: step 5/5.</text>
</comment>
<keyword evidence="2 5" id="KW-0547">Nucleotide-binding</keyword>
<dbReference type="PANTHER" id="PTHR10695:SF46">
    <property type="entry name" value="BIFUNCTIONAL COENZYME A SYNTHASE-RELATED"/>
    <property type="match status" value="1"/>
</dbReference>
<keyword evidence="4 5" id="KW-0173">Coenzyme A biosynthesis</keyword>
<evidence type="ECO:0000313" key="8">
    <source>
        <dbReference type="Proteomes" id="UP001429580"/>
    </source>
</evidence>
<evidence type="ECO:0000256" key="1">
    <source>
        <dbReference type="ARBA" id="ARBA00009018"/>
    </source>
</evidence>
<dbReference type="EMBL" id="JAASQI010000004">
    <property type="protein sequence ID" value="NIJ58392.1"/>
    <property type="molecule type" value="Genomic_DNA"/>
</dbReference>
<keyword evidence="5 7" id="KW-0808">Transferase</keyword>
<evidence type="ECO:0000313" key="7">
    <source>
        <dbReference type="EMBL" id="NIJ58392.1"/>
    </source>
</evidence>
<dbReference type="Gene3D" id="3.40.50.300">
    <property type="entry name" value="P-loop containing nucleotide triphosphate hydrolases"/>
    <property type="match status" value="1"/>
</dbReference>
<dbReference type="SUPFAM" id="SSF52540">
    <property type="entry name" value="P-loop containing nucleoside triphosphate hydrolases"/>
    <property type="match status" value="1"/>
</dbReference>
<reference evidence="7 8" key="1">
    <citation type="submission" date="2020-03" db="EMBL/GenBank/DDBJ databases">
        <title>Genomic Encyclopedia of Type Strains, Phase IV (KMG-IV): sequencing the most valuable type-strain genomes for metagenomic binning, comparative biology and taxonomic classification.</title>
        <authorList>
            <person name="Goeker M."/>
        </authorList>
    </citation>
    <scope>NUCLEOTIDE SEQUENCE [LARGE SCALE GENOMIC DNA]</scope>
    <source>
        <strain evidence="7 8">DSM 103870</strain>
    </source>
</reference>
<comment type="caution">
    <text evidence="7">The sequence shown here is derived from an EMBL/GenBank/DDBJ whole genome shotgun (WGS) entry which is preliminary data.</text>
</comment>
<proteinExistence type="inferred from homology"/>
<dbReference type="InterPro" id="IPR027417">
    <property type="entry name" value="P-loop_NTPase"/>
</dbReference>
<organism evidence="7 8">
    <name type="scientific">Pseudochelatococcus lubricantis</name>
    <dbReference type="NCBI Taxonomy" id="1538102"/>
    <lineage>
        <taxon>Bacteria</taxon>
        <taxon>Pseudomonadati</taxon>
        <taxon>Pseudomonadota</taxon>
        <taxon>Alphaproteobacteria</taxon>
        <taxon>Hyphomicrobiales</taxon>
        <taxon>Chelatococcaceae</taxon>
        <taxon>Pseudochelatococcus</taxon>
    </lineage>
</organism>
<comment type="subcellular location">
    <subcellularLocation>
        <location evidence="5">Cytoplasm</location>
    </subcellularLocation>
</comment>
<dbReference type="Proteomes" id="UP001429580">
    <property type="component" value="Unassembled WGS sequence"/>
</dbReference>
<protein>
    <recommendedName>
        <fullName evidence="5 6">Dephospho-CoA kinase</fullName>
        <ecNumber evidence="5 6">2.7.1.24</ecNumber>
    </recommendedName>
    <alternativeName>
        <fullName evidence="5">Dephosphocoenzyme A kinase</fullName>
    </alternativeName>
</protein>
<evidence type="ECO:0000256" key="4">
    <source>
        <dbReference type="ARBA" id="ARBA00022993"/>
    </source>
</evidence>
<keyword evidence="3 5" id="KW-0067">ATP-binding</keyword>
<dbReference type="Pfam" id="PF01121">
    <property type="entry name" value="CoaE"/>
    <property type="match status" value="1"/>
</dbReference>
<name>A0ABX0V078_9HYPH</name>
<comment type="function">
    <text evidence="5">Catalyzes the phosphorylation of the 3'-hydroxyl group of dephosphocoenzyme A to form coenzyme A.</text>
</comment>
<comment type="catalytic activity">
    <reaction evidence="5">
        <text>3'-dephospho-CoA + ATP = ADP + CoA + H(+)</text>
        <dbReference type="Rhea" id="RHEA:18245"/>
        <dbReference type="ChEBI" id="CHEBI:15378"/>
        <dbReference type="ChEBI" id="CHEBI:30616"/>
        <dbReference type="ChEBI" id="CHEBI:57287"/>
        <dbReference type="ChEBI" id="CHEBI:57328"/>
        <dbReference type="ChEBI" id="CHEBI:456216"/>
        <dbReference type="EC" id="2.7.1.24"/>
    </reaction>
</comment>
<accession>A0ABX0V078</accession>
<evidence type="ECO:0000256" key="6">
    <source>
        <dbReference type="NCBIfam" id="TIGR00152"/>
    </source>
</evidence>
<dbReference type="GO" id="GO:0004140">
    <property type="term" value="F:dephospho-CoA kinase activity"/>
    <property type="evidence" value="ECO:0007669"/>
    <property type="project" value="UniProtKB-EC"/>
</dbReference>
<keyword evidence="5" id="KW-0963">Cytoplasm</keyword>
<dbReference type="CDD" id="cd02022">
    <property type="entry name" value="DPCK"/>
    <property type="match status" value="1"/>
</dbReference>
<dbReference type="HAMAP" id="MF_00376">
    <property type="entry name" value="Dephospho_CoA_kinase"/>
    <property type="match status" value="1"/>
</dbReference>
<dbReference type="PROSITE" id="PS51219">
    <property type="entry name" value="DPCK"/>
    <property type="match status" value="1"/>
</dbReference>
<evidence type="ECO:0000256" key="2">
    <source>
        <dbReference type="ARBA" id="ARBA00022741"/>
    </source>
</evidence>
<evidence type="ECO:0000256" key="5">
    <source>
        <dbReference type="HAMAP-Rule" id="MF_00376"/>
    </source>
</evidence>
<dbReference type="NCBIfam" id="TIGR00152">
    <property type="entry name" value="dephospho-CoA kinase"/>
    <property type="match status" value="1"/>
</dbReference>
<dbReference type="InterPro" id="IPR001977">
    <property type="entry name" value="Depp_CoAkinase"/>
</dbReference>
<keyword evidence="5 7" id="KW-0418">Kinase</keyword>
<dbReference type="PANTHER" id="PTHR10695">
    <property type="entry name" value="DEPHOSPHO-COA KINASE-RELATED"/>
    <property type="match status" value="1"/>
</dbReference>
<dbReference type="EC" id="2.7.1.24" evidence="5 6"/>
<keyword evidence="8" id="KW-1185">Reference proteome</keyword>
<gene>
    <name evidence="5" type="primary">coaE</name>
    <name evidence="7" type="ORF">FHS82_002234</name>
</gene>
<evidence type="ECO:0000256" key="3">
    <source>
        <dbReference type="ARBA" id="ARBA00022840"/>
    </source>
</evidence>
<comment type="similarity">
    <text evidence="1 5">Belongs to the CoaE family.</text>
</comment>
<feature type="binding site" evidence="5">
    <location>
        <begin position="12"/>
        <end position="17"/>
    </location>
    <ligand>
        <name>ATP</name>
        <dbReference type="ChEBI" id="CHEBI:30616"/>
    </ligand>
</feature>
<dbReference type="RefSeq" id="WP_166952457.1">
    <property type="nucleotide sequence ID" value="NZ_JAASQI010000004.1"/>
</dbReference>